<accession>A0ABU1YQ29</accession>
<keyword evidence="3" id="KW-1185">Reference proteome</keyword>
<dbReference type="RefSeq" id="WP_310267371.1">
    <property type="nucleotide sequence ID" value="NZ_JAVDXU010000002.1"/>
</dbReference>
<dbReference type="EMBL" id="JAVDXU010000002">
    <property type="protein sequence ID" value="MDR7270967.1"/>
    <property type="molecule type" value="Genomic_DNA"/>
</dbReference>
<evidence type="ECO:0000256" key="1">
    <source>
        <dbReference type="SAM" id="SignalP"/>
    </source>
</evidence>
<keyword evidence="1" id="KW-0732">Signal</keyword>
<protein>
    <recommendedName>
        <fullName evidence="4">DUF2059 domain-containing protein</fullName>
    </recommendedName>
</protein>
<evidence type="ECO:0008006" key="4">
    <source>
        <dbReference type="Google" id="ProtNLM"/>
    </source>
</evidence>
<organism evidence="2 3">
    <name type="scientific">Roseateles saccharophilus</name>
    <name type="common">Pseudomonas saccharophila</name>
    <dbReference type="NCBI Taxonomy" id="304"/>
    <lineage>
        <taxon>Bacteria</taxon>
        <taxon>Pseudomonadati</taxon>
        <taxon>Pseudomonadota</taxon>
        <taxon>Betaproteobacteria</taxon>
        <taxon>Burkholderiales</taxon>
        <taxon>Sphaerotilaceae</taxon>
        <taxon>Roseateles</taxon>
    </lineage>
</organism>
<evidence type="ECO:0000313" key="3">
    <source>
        <dbReference type="Proteomes" id="UP001180453"/>
    </source>
</evidence>
<feature type="chain" id="PRO_5046197852" description="DUF2059 domain-containing protein" evidence="1">
    <location>
        <begin position="21"/>
        <end position="175"/>
    </location>
</feature>
<evidence type="ECO:0000313" key="2">
    <source>
        <dbReference type="EMBL" id="MDR7270967.1"/>
    </source>
</evidence>
<gene>
    <name evidence="2" type="ORF">J2X20_003625</name>
</gene>
<dbReference type="Proteomes" id="UP001180453">
    <property type="component" value="Unassembled WGS sequence"/>
</dbReference>
<comment type="caution">
    <text evidence="2">The sequence shown here is derived from an EMBL/GenBank/DDBJ whole genome shotgun (WGS) entry which is preliminary data.</text>
</comment>
<reference evidence="2 3" key="1">
    <citation type="submission" date="2023-07" db="EMBL/GenBank/DDBJ databases">
        <title>Sorghum-associated microbial communities from plants grown in Nebraska, USA.</title>
        <authorList>
            <person name="Schachtman D."/>
        </authorList>
    </citation>
    <scope>NUCLEOTIDE SEQUENCE [LARGE SCALE GENOMIC DNA]</scope>
    <source>
        <strain evidence="2 3">BE314</strain>
    </source>
</reference>
<sequence>MIHRTLTLAACLLASSAAQAVSPTAQITARSALIGLQIAAKQREAKGVLPAAQNACIQALQPDELYVTTERVVAAALSAEEVAAADQFFNSLPGRKYALHGLLGIYTTLGEQAPEPYPLITAEDGKAIEAFTATPAGKALLARQVLQAPAARLAYETRIQELVVRCKGVKPDRAD</sequence>
<name>A0ABU1YQ29_ROSSA</name>
<proteinExistence type="predicted"/>
<feature type="signal peptide" evidence="1">
    <location>
        <begin position="1"/>
        <end position="20"/>
    </location>
</feature>